<dbReference type="Proteomes" id="UP000499080">
    <property type="component" value="Unassembled WGS sequence"/>
</dbReference>
<dbReference type="GO" id="GO:0071897">
    <property type="term" value="P:DNA biosynthetic process"/>
    <property type="evidence" value="ECO:0007669"/>
    <property type="project" value="UniProtKB-ARBA"/>
</dbReference>
<dbReference type="InterPro" id="IPR041577">
    <property type="entry name" value="RT_RNaseH_2"/>
</dbReference>
<accession>A0A4Y2EM29</accession>
<dbReference type="Gene3D" id="3.30.70.270">
    <property type="match status" value="1"/>
</dbReference>
<dbReference type="InterPro" id="IPR051320">
    <property type="entry name" value="Viral_Replic_Matur_Polypro"/>
</dbReference>
<gene>
    <name evidence="2" type="ORF">AVEN_130078_1</name>
</gene>
<keyword evidence="3" id="KW-1185">Reference proteome</keyword>
<evidence type="ECO:0000313" key="2">
    <source>
        <dbReference type="EMBL" id="GBM29597.1"/>
    </source>
</evidence>
<feature type="domain" description="Reverse transcriptase/retrotransposon-derived protein RNase H-like" evidence="1">
    <location>
        <begin position="30"/>
        <end position="104"/>
    </location>
</feature>
<organism evidence="2 3">
    <name type="scientific">Araneus ventricosus</name>
    <name type="common">Orbweaver spider</name>
    <name type="synonym">Epeira ventricosa</name>
    <dbReference type="NCBI Taxonomy" id="182803"/>
    <lineage>
        <taxon>Eukaryota</taxon>
        <taxon>Metazoa</taxon>
        <taxon>Ecdysozoa</taxon>
        <taxon>Arthropoda</taxon>
        <taxon>Chelicerata</taxon>
        <taxon>Arachnida</taxon>
        <taxon>Araneae</taxon>
        <taxon>Araneomorphae</taxon>
        <taxon>Entelegynae</taxon>
        <taxon>Araneoidea</taxon>
        <taxon>Araneidae</taxon>
        <taxon>Araneus</taxon>
    </lineage>
</organism>
<evidence type="ECO:0000259" key="1">
    <source>
        <dbReference type="Pfam" id="PF17919"/>
    </source>
</evidence>
<name>A0A4Y2EM29_ARAVE</name>
<dbReference type="PANTHER" id="PTHR33064:SF37">
    <property type="entry name" value="RIBONUCLEASE H"/>
    <property type="match status" value="1"/>
</dbReference>
<dbReference type="EMBL" id="BGPR01000640">
    <property type="protein sequence ID" value="GBM29597.1"/>
    <property type="molecule type" value="Genomic_DNA"/>
</dbReference>
<dbReference type="OrthoDB" id="425619at2759"/>
<dbReference type="InterPro" id="IPR043128">
    <property type="entry name" value="Rev_trsase/Diguanyl_cyclase"/>
</dbReference>
<comment type="caution">
    <text evidence="2">The sequence shown here is derived from an EMBL/GenBank/DDBJ whole genome shotgun (WGS) entry which is preliminary data.</text>
</comment>
<sequence length="112" mass="12858">MFMVQKFISNFAEKSRPLSNLTEKNAPWKWEEEEQKAFNMLTQYLATATILKQVDGTKLFVIRTDASNYAIRVVVLQGSGAEQHPIEYASRLLNSAERNFSTSQLRSEKRSP</sequence>
<dbReference type="SUPFAM" id="SSF56672">
    <property type="entry name" value="DNA/RNA polymerases"/>
    <property type="match status" value="1"/>
</dbReference>
<dbReference type="InterPro" id="IPR043502">
    <property type="entry name" value="DNA/RNA_pol_sf"/>
</dbReference>
<dbReference type="AlphaFoldDB" id="A0A4Y2EM29"/>
<evidence type="ECO:0000313" key="3">
    <source>
        <dbReference type="Proteomes" id="UP000499080"/>
    </source>
</evidence>
<protein>
    <recommendedName>
        <fullName evidence="1">Reverse transcriptase/retrotransposon-derived protein RNase H-like domain-containing protein</fullName>
    </recommendedName>
</protein>
<dbReference type="Pfam" id="PF17919">
    <property type="entry name" value="RT_RNaseH_2"/>
    <property type="match status" value="1"/>
</dbReference>
<dbReference type="PANTHER" id="PTHR33064">
    <property type="entry name" value="POL PROTEIN"/>
    <property type="match status" value="1"/>
</dbReference>
<reference evidence="2 3" key="1">
    <citation type="journal article" date="2019" name="Sci. Rep.">
        <title>Orb-weaving spider Araneus ventricosus genome elucidates the spidroin gene catalogue.</title>
        <authorList>
            <person name="Kono N."/>
            <person name="Nakamura H."/>
            <person name="Ohtoshi R."/>
            <person name="Moran D.A.P."/>
            <person name="Shinohara A."/>
            <person name="Yoshida Y."/>
            <person name="Fujiwara M."/>
            <person name="Mori M."/>
            <person name="Tomita M."/>
            <person name="Arakawa K."/>
        </authorList>
    </citation>
    <scope>NUCLEOTIDE SEQUENCE [LARGE SCALE GENOMIC DNA]</scope>
</reference>
<proteinExistence type="predicted"/>